<proteinExistence type="predicted"/>
<dbReference type="Proteomes" id="UP001549143">
    <property type="component" value="Unassembled WGS sequence"/>
</dbReference>
<accession>A0ABV2KN67</accession>
<gene>
    <name evidence="1" type="ORF">ABID44_002849</name>
</gene>
<dbReference type="RefSeq" id="WP_354152364.1">
    <property type="nucleotide sequence ID" value="NZ_JBEPMN010000012.1"/>
</dbReference>
<keyword evidence="1" id="KW-0830">Ubiquinone</keyword>
<name>A0ABV2KN67_9HYPH</name>
<reference evidence="1 2" key="1">
    <citation type="submission" date="2024-06" db="EMBL/GenBank/DDBJ databases">
        <title>Genomic Encyclopedia of Type Strains, Phase IV (KMG-IV): sequencing the most valuable type-strain genomes for metagenomic binning, comparative biology and taxonomic classification.</title>
        <authorList>
            <person name="Goeker M."/>
        </authorList>
    </citation>
    <scope>NUCLEOTIDE SEQUENCE [LARGE SCALE GENOMIC DNA]</scope>
    <source>
        <strain evidence="1 2">DSM 19730</strain>
    </source>
</reference>
<keyword evidence="2" id="KW-1185">Reference proteome</keyword>
<sequence>MQTNNFASSQLGDDIASYMRSEIARIIYFRLGGQVAGQHVDEKAWETALVGWSENPAAFAIVEVCLDSADEILKYFRQNTHSDNLHSSARS</sequence>
<dbReference type="EMBL" id="JBEPMN010000012">
    <property type="protein sequence ID" value="MET3662511.1"/>
    <property type="molecule type" value="Genomic_DNA"/>
</dbReference>
<organism evidence="1 2">
    <name type="scientific">Aquamicrobium ahrensii</name>
    <dbReference type="NCBI Taxonomy" id="469551"/>
    <lineage>
        <taxon>Bacteria</taxon>
        <taxon>Pseudomonadati</taxon>
        <taxon>Pseudomonadota</taxon>
        <taxon>Alphaproteobacteria</taxon>
        <taxon>Hyphomicrobiales</taxon>
        <taxon>Phyllobacteriaceae</taxon>
        <taxon>Aquamicrobium</taxon>
    </lineage>
</organism>
<evidence type="ECO:0000313" key="2">
    <source>
        <dbReference type="Proteomes" id="UP001549143"/>
    </source>
</evidence>
<comment type="caution">
    <text evidence="1">The sequence shown here is derived from an EMBL/GenBank/DDBJ whole genome shotgun (WGS) entry which is preliminary data.</text>
</comment>
<protein>
    <submittedName>
        <fullName evidence="1">Ubiquinone biosynthesis protein COQ9</fullName>
    </submittedName>
</protein>
<evidence type="ECO:0000313" key="1">
    <source>
        <dbReference type="EMBL" id="MET3662511.1"/>
    </source>
</evidence>